<accession>A0A6N7L457</accession>
<dbReference type="EMBL" id="WBOF01000014">
    <property type="protein sequence ID" value="MQS18095.1"/>
    <property type="molecule type" value="Genomic_DNA"/>
</dbReference>
<evidence type="ECO:0000256" key="1">
    <source>
        <dbReference type="SAM" id="MobiDB-lite"/>
    </source>
</evidence>
<feature type="transmembrane region" description="Helical" evidence="2">
    <location>
        <begin position="102"/>
        <end position="123"/>
    </location>
</feature>
<dbReference type="RefSeq" id="WP_153472211.1">
    <property type="nucleotide sequence ID" value="NZ_WBOF01000014.1"/>
</dbReference>
<reference evidence="3 4" key="1">
    <citation type="submission" date="2019-09" db="EMBL/GenBank/DDBJ databases">
        <title>Genome Sequences of Streptomyces kaniharaensis ATCC 21070.</title>
        <authorList>
            <person name="Zhu W."/>
            <person name="De Crecy-Lagard V."/>
            <person name="Richards N.G."/>
        </authorList>
    </citation>
    <scope>NUCLEOTIDE SEQUENCE [LARGE SCALE GENOMIC DNA]</scope>
    <source>
        <strain evidence="3 4">SF-557</strain>
    </source>
</reference>
<feature type="compositionally biased region" description="Acidic residues" evidence="1">
    <location>
        <begin position="335"/>
        <end position="349"/>
    </location>
</feature>
<proteinExistence type="predicted"/>
<protein>
    <recommendedName>
        <fullName evidence="5">DUF2637 domain-containing protein</fullName>
    </recommendedName>
</protein>
<keyword evidence="2" id="KW-1133">Transmembrane helix</keyword>
<dbReference type="Proteomes" id="UP000450000">
    <property type="component" value="Unassembled WGS sequence"/>
</dbReference>
<evidence type="ECO:0008006" key="5">
    <source>
        <dbReference type="Google" id="ProtNLM"/>
    </source>
</evidence>
<keyword evidence="2" id="KW-0472">Membrane</keyword>
<feature type="region of interest" description="Disordered" evidence="1">
    <location>
        <begin position="1"/>
        <end position="26"/>
    </location>
</feature>
<feature type="transmembrane region" description="Helical" evidence="2">
    <location>
        <begin position="129"/>
        <end position="150"/>
    </location>
</feature>
<dbReference type="AlphaFoldDB" id="A0A6N7L457"/>
<feature type="transmembrane region" description="Helical" evidence="2">
    <location>
        <begin position="71"/>
        <end position="95"/>
    </location>
</feature>
<organism evidence="3 4">
    <name type="scientific">Streptomyces kaniharaensis</name>
    <dbReference type="NCBI Taxonomy" id="212423"/>
    <lineage>
        <taxon>Bacteria</taxon>
        <taxon>Bacillati</taxon>
        <taxon>Actinomycetota</taxon>
        <taxon>Actinomycetes</taxon>
        <taxon>Kitasatosporales</taxon>
        <taxon>Streptomycetaceae</taxon>
        <taxon>Streptomyces</taxon>
    </lineage>
</organism>
<gene>
    <name evidence="3" type="ORF">F7Q99_39390</name>
</gene>
<evidence type="ECO:0000313" key="4">
    <source>
        <dbReference type="Proteomes" id="UP000450000"/>
    </source>
</evidence>
<dbReference type="Pfam" id="PF13384">
    <property type="entry name" value="HTH_23"/>
    <property type="match status" value="1"/>
</dbReference>
<feature type="region of interest" description="Disordered" evidence="1">
    <location>
        <begin position="328"/>
        <end position="349"/>
    </location>
</feature>
<comment type="caution">
    <text evidence="3">The sequence shown here is derived from an EMBL/GenBank/DDBJ whole genome shotgun (WGS) entry which is preliminary data.</text>
</comment>
<evidence type="ECO:0000313" key="3">
    <source>
        <dbReference type="EMBL" id="MQS18095.1"/>
    </source>
</evidence>
<sequence>MSHTAEYDLHTPEHRQRRGGAHQVRTPAHQHLSKAAVAILALIFAVMAAVGVVGAYGTYANMKAAFNASGTALGVVAAGEGATAVLGLTLIGLTLISRPYPLALRLGLWVIPLAGSATGISVADDARHAVVYAVTPLAMTCAAELAGYLARSIVVHRTGVDAEADRRTGETLRRIEFHQARAQRHPDERTRLRSERAAWRLARSLGKDDPRLGASLPAAYADRTADTALNALDALYGRTPADTAHQVEPPHQSVEAPAAAEVLPEPVNIPVAEQQIAVSAPAWVPAPAAPVEQLAPVEQPTQSQPAAYEWPVQPTLVPVEEEVHTPLTEVHTTSDQDEDDAEGADPVDDEMTAHRRRQVILAAAAEGLSQREIARRADCSPSWVRKVISEAAA</sequence>
<dbReference type="OrthoDB" id="4142891at2"/>
<evidence type="ECO:0000256" key="2">
    <source>
        <dbReference type="SAM" id="Phobius"/>
    </source>
</evidence>
<keyword evidence="2" id="KW-0812">Transmembrane</keyword>
<feature type="transmembrane region" description="Helical" evidence="2">
    <location>
        <begin position="35"/>
        <end position="59"/>
    </location>
</feature>
<name>A0A6N7L457_9ACTN</name>
<feature type="compositionally biased region" description="Basic and acidic residues" evidence="1">
    <location>
        <begin position="1"/>
        <end position="14"/>
    </location>
</feature>
<keyword evidence="4" id="KW-1185">Reference proteome</keyword>